<dbReference type="VEuPathDB" id="TriTrypDB:TcIL3000_0_42060"/>
<dbReference type="Proteomes" id="UP000000702">
    <property type="component" value="Unassembled WGS sequence"/>
</dbReference>
<reference evidence="2 3" key="2">
    <citation type="journal article" date="2012" name="Proc. Natl. Acad. Sci. U.S.A.">
        <title>Antigenic diversity is generated by distinct evolutionary mechanisms in African trypanosome species.</title>
        <authorList>
            <person name="Jackson A.P."/>
            <person name="Berry A."/>
            <person name="Aslett M."/>
            <person name="Allison H.C."/>
            <person name="Burton P."/>
            <person name="Vavrova-Anderson J."/>
            <person name="Brown R."/>
            <person name="Browne H."/>
            <person name="Corton N."/>
            <person name="Hauser H."/>
            <person name="Gamble J."/>
            <person name="Gilderthorp R."/>
            <person name="Marcello L."/>
            <person name="McQuillan J."/>
            <person name="Otto T.D."/>
            <person name="Quail M.A."/>
            <person name="Sanders M.J."/>
            <person name="van Tonder A."/>
            <person name="Ginger M.L."/>
            <person name="Field M.C."/>
            <person name="Barry J.D."/>
            <person name="Hertz-Fowler C."/>
            <person name="Berriman M."/>
        </authorList>
    </citation>
    <scope>NUCLEOTIDE SEQUENCE [LARGE SCALE GENOMIC DNA]</scope>
    <source>
        <strain evidence="2 3">IL3000</strain>
    </source>
</reference>
<feature type="chain" id="PRO_5003394771" evidence="1">
    <location>
        <begin position="24"/>
        <end position="226"/>
    </location>
</feature>
<dbReference type="InterPro" id="IPR029044">
    <property type="entry name" value="Nucleotide-diphossugar_trans"/>
</dbReference>
<dbReference type="InterPro" id="IPR050587">
    <property type="entry name" value="GNT1/Glycosyltrans_8"/>
</dbReference>
<dbReference type="EMBL" id="CAEQ01001162">
    <property type="protein sequence ID" value="CCD13457.1"/>
    <property type="molecule type" value="Genomic_DNA"/>
</dbReference>
<sequence>MAGLISMVLLATICLQERSGTKGETLLVTAKENKSAYATVVTNEEYVDGALVLGFSLVSNSLLVRESKVELVLITPKGRLSNNSIQRLRCAGWNRIVNVSDLAEYAFLSTLRETLNKIHVFGLKNYFRVALFDSDSIIVRNPDYIFDTPLPSAEYVAAVRSKKSDYFHTAVMLLVPTARVFNSLLDRLKGEKRLQGQAARDGEVIRDYFRNRSVGIDGMFCAPYEW</sequence>
<reference evidence="3" key="1">
    <citation type="submission" date="2011-07" db="EMBL/GenBank/DDBJ databases">
        <title>Divergent evolution of antigenic variation in African trypanosomes.</title>
        <authorList>
            <person name="Jackson A.P."/>
            <person name="Berry A."/>
            <person name="Allison H.C."/>
            <person name="Burton P."/>
            <person name="Anderson J."/>
            <person name="Aslett M."/>
            <person name="Brown R."/>
            <person name="Corton N."/>
            <person name="Harris D."/>
            <person name="Hauser H."/>
            <person name="Gamble J."/>
            <person name="Gilderthorp R."/>
            <person name="McQuillan J."/>
            <person name="Quail M.A."/>
            <person name="Sanders M."/>
            <person name="Van Tonder A."/>
            <person name="Ginger M.L."/>
            <person name="Donelson J.E."/>
            <person name="Field M.C."/>
            <person name="Barry J.D."/>
            <person name="Berriman M."/>
            <person name="Hertz-Fowler C."/>
        </authorList>
    </citation>
    <scope>NUCLEOTIDE SEQUENCE [LARGE SCALE GENOMIC DNA]</scope>
    <source>
        <strain evidence="3">IL3000</strain>
    </source>
</reference>
<accession>F9W8C5</accession>
<proteinExistence type="predicted"/>
<keyword evidence="3" id="KW-1185">Reference proteome</keyword>
<dbReference type="AlphaFoldDB" id="F9W8C5"/>
<feature type="non-terminal residue" evidence="2">
    <location>
        <position position="226"/>
    </location>
</feature>
<feature type="signal peptide" evidence="1">
    <location>
        <begin position="1"/>
        <end position="23"/>
    </location>
</feature>
<comment type="caution">
    <text evidence="2">The sequence shown here is derived from an EMBL/GenBank/DDBJ whole genome shotgun (WGS) entry which is preliminary data.</text>
</comment>
<organism evidence="2 3">
    <name type="scientific">Trypanosoma congolense (strain IL3000)</name>
    <dbReference type="NCBI Taxonomy" id="1068625"/>
    <lineage>
        <taxon>Eukaryota</taxon>
        <taxon>Discoba</taxon>
        <taxon>Euglenozoa</taxon>
        <taxon>Kinetoplastea</taxon>
        <taxon>Metakinetoplastina</taxon>
        <taxon>Trypanosomatida</taxon>
        <taxon>Trypanosomatidae</taxon>
        <taxon>Trypanosoma</taxon>
        <taxon>Nannomonas</taxon>
    </lineage>
</organism>
<evidence type="ECO:0000256" key="1">
    <source>
        <dbReference type="SAM" id="SignalP"/>
    </source>
</evidence>
<evidence type="ECO:0000313" key="2">
    <source>
        <dbReference type="EMBL" id="CCD13457.1"/>
    </source>
</evidence>
<gene>
    <name evidence="2" type="ORF">TCIL3000_0_42060</name>
</gene>
<dbReference type="Gene3D" id="3.90.550.10">
    <property type="entry name" value="Spore Coat Polysaccharide Biosynthesis Protein SpsA, Chain A"/>
    <property type="match status" value="1"/>
</dbReference>
<name>F9W8C5_TRYCI</name>
<evidence type="ECO:0000313" key="3">
    <source>
        <dbReference type="Proteomes" id="UP000000702"/>
    </source>
</evidence>
<protein>
    <submittedName>
        <fullName evidence="2">WGS project CAEQ00000000 data, annotated contig 1728</fullName>
    </submittedName>
</protein>
<dbReference type="SUPFAM" id="SSF53448">
    <property type="entry name" value="Nucleotide-diphospho-sugar transferases"/>
    <property type="match status" value="1"/>
</dbReference>
<dbReference type="PANTHER" id="PTHR11183">
    <property type="entry name" value="GLYCOGENIN SUBFAMILY MEMBER"/>
    <property type="match status" value="1"/>
</dbReference>
<keyword evidence="1" id="KW-0732">Signal</keyword>